<keyword evidence="4 8" id="KW-0808">Transferase</keyword>
<keyword evidence="5" id="KW-0902">Two-component regulatory system</keyword>
<dbReference type="CDD" id="cd00075">
    <property type="entry name" value="HATPase"/>
    <property type="match status" value="1"/>
</dbReference>
<dbReference type="PANTHER" id="PTHR43547">
    <property type="entry name" value="TWO-COMPONENT HISTIDINE KINASE"/>
    <property type="match status" value="1"/>
</dbReference>
<keyword evidence="6" id="KW-1133">Transmembrane helix</keyword>
<evidence type="ECO:0000256" key="3">
    <source>
        <dbReference type="ARBA" id="ARBA00022553"/>
    </source>
</evidence>
<dbReference type="InterPro" id="IPR036890">
    <property type="entry name" value="HATPase_C_sf"/>
</dbReference>
<dbReference type="InterPro" id="IPR005467">
    <property type="entry name" value="His_kinase_dom"/>
</dbReference>
<dbReference type="Gene3D" id="3.30.565.10">
    <property type="entry name" value="Histidine kinase-like ATPase, C-terminal domain"/>
    <property type="match status" value="1"/>
</dbReference>
<dbReference type="RefSeq" id="WP_406788867.1">
    <property type="nucleotide sequence ID" value="NZ_JBJIAA010000015.1"/>
</dbReference>
<evidence type="ECO:0000313" key="8">
    <source>
        <dbReference type="EMBL" id="MFL0252218.1"/>
    </source>
</evidence>
<dbReference type="SMART" id="SM00387">
    <property type="entry name" value="HATPase_c"/>
    <property type="match status" value="1"/>
</dbReference>
<organism evidence="8 9">
    <name type="scientific">Clostridium neuense</name>
    <dbReference type="NCBI Taxonomy" id="1728934"/>
    <lineage>
        <taxon>Bacteria</taxon>
        <taxon>Bacillati</taxon>
        <taxon>Bacillota</taxon>
        <taxon>Clostridia</taxon>
        <taxon>Eubacteriales</taxon>
        <taxon>Clostridiaceae</taxon>
        <taxon>Clostridium</taxon>
    </lineage>
</organism>
<dbReference type="Proteomes" id="UP001623592">
    <property type="component" value="Unassembled WGS sequence"/>
</dbReference>
<evidence type="ECO:0000313" key="9">
    <source>
        <dbReference type="Proteomes" id="UP001623592"/>
    </source>
</evidence>
<dbReference type="GO" id="GO:0016301">
    <property type="term" value="F:kinase activity"/>
    <property type="evidence" value="ECO:0007669"/>
    <property type="project" value="UniProtKB-KW"/>
</dbReference>
<evidence type="ECO:0000259" key="7">
    <source>
        <dbReference type="PROSITE" id="PS50109"/>
    </source>
</evidence>
<keyword evidence="6" id="KW-0472">Membrane</keyword>
<feature type="domain" description="Histidine kinase" evidence="7">
    <location>
        <begin position="216"/>
        <end position="418"/>
    </location>
</feature>
<protein>
    <recommendedName>
        <fullName evidence="2">histidine kinase</fullName>
        <ecNumber evidence="2">2.7.13.3</ecNumber>
    </recommendedName>
</protein>
<evidence type="ECO:0000256" key="6">
    <source>
        <dbReference type="SAM" id="Phobius"/>
    </source>
</evidence>
<dbReference type="PRINTS" id="PR00344">
    <property type="entry name" value="BCTRLSENSOR"/>
</dbReference>
<comment type="caution">
    <text evidence="8">The sequence shown here is derived from an EMBL/GenBank/DDBJ whole genome shotgun (WGS) entry which is preliminary data.</text>
</comment>
<dbReference type="PROSITE" id="PS50109">
    <property type="entry name" value="HIS_KIN"/>
    <property type="match status" value="1"/>
</dbReference>
<keyword evidence="3" id="KW-0597">Phosphoprotein</keyword>
<keyword evidence="6" id="KW-0812">Transmembrane</keyword>
<keyword evidence="4 8" id="KW-0418">Kinase</keyword>
<comment type="catalytic activity">
    <reaction evidence="1">
        <text>ATP + protein L-histidine = ADP + protein N-phospho-L-histidine.</text>
        <dbReference type="EC" id="2.7.13.3"/>
    </reaction>
</comment>
<feature type="transmembrane region" description="Helical" evidence="6">
    <location>
        <begin position="29"/>
        <end position="46"/>
    </location>
</feature>
<dbReference type="PANTHER" id="PTHR43547:SF2">
    <property type="entry name" value="HYBRID SIGNAL TRANSDUCTION HISTIDINE KINASE C"/>
    <property type="match status" value="1"/>
</dbReference>
<evidence type="ECO:0000256" key="4">
    <source>
        <dbReference type="ARBA" id="ARBA00022777"/>
    </source>
</evidence>
<sequence>MKKKLYILLVMIIVIPLAGELKIYPFHNTYRVSFGTPIFFFFLLWIKKMHPLFSGFIIGASVVIFRIFLYVFMTGNFQLYNSFMLNFPAFFYYLTYAGLFYIIGRKYLNHYLLLGFLSALIEISSSLVEISIRHIFLSDYINMSVFNEVIIIAIIRSFFVLGFFYIIKLHEKDFEVERQQEQNRNMAILISSLYEESIQLKKSLLNAEHITRNCYNLYRELKNSNEAIDSNALSKQILGIAGEVHEIKKDNQRIYAGLSKMILNGNSTDYMTLKEIIAILANTNSKYAEAMCKNIDFILDIEELSDLFHAFILLSILNNLVSNSVEAINKKGSIKISAKKEAGFLQFKLSDNGPGIPNKKLELIFKPGYTTKYDNAGKPSTGIGLSYVREIINSLNGSLNLQSTEKETIFTIKLPLANLTREE</sequence>
<reference evidence="8 9" key="1">
    <citation type="submission" date="2024-11" db="EMBL/GenBank/DDBJ databases">
        <authorList>
            <person name="Heng Y.C."/>
            <person name="Lim A.C.H."/>
            <person name="Lee J.K.Y."/>
            <person name="Kittelmann S."/>
        </authorList>
    </citation>
    <scope>NUCLEOTIDE SEQUENCE [LARGE SCALE GENOMIC DNA]</scope>
    <source>
        <strain evidence="8 9">WILCCON 0114</strain>
    </source>
</reference>
<feature type="transmembrane region" description="Helical" evidence="6">
    <location>
        <begin position="85"/>
        <end position="104"/>
    </location>
</feature>
<dbReference type="EC" id="2.7.13.3" evidence="2"/>
<keyword evidence="9" id="KW-1185">Reference proteome</keyword>
<dbReference type="Pfam" id="PF02518">
    <property type="entry name" value="HATPase_c"/>
    <property type="match status" value="1"/>
</dbReference>
<dbReference type="SUPFAM" id="SSF55874">
    <property type="entry name" value="ATPase domain of HSP90 chaperone/DNA topoisomerase II/histidine kinase"/>
    <property type="match status" value="1"/>
</dbReference>
<name>A0ABW8TL62_9CLOT</name>
<dbReference type="InterPro" id="IPR004358">
    <property type="entry name" value="Sig_transdc_His_kin-like_C"/>
</dbReference>
<dbReference type="EMBL" id="JBJIAA010000015">
    <property type="protein sequence ID" value="MFL0252218.1"/>
    <property type="molecule type" value="Genomic_DNA"/>
</dbReference>
<dbReference type="InterPro" id="IPR003594">
    <property type="entry name" value="HATPase_dom"/>
</dbReference>
<evidence type="ECO:0000256" key="1">
    <source>
        <dbReference type="ARBA" id="ARBA00000085"/>
    </source>
</evidence>
<proteinExistence type="predicted"/>
<gene>
    <name evidence="8" type="ORF">ACJDT4_17535</name>
</gene>
<feature type="transmembrane region" description="Helical" evidence="6">
    <location>
        <begin position="111"/>
        <end position="137"/>
    </location>
</feature>
<evidence type="ECO:0000256" key="5">
    <source>
        <dbReference type="ARBA" id="ARBA00023012"/>
    </source>
</evidence>
<feature type="transmembrane region" description="Helical" evidence="6">
    <location>
        <begin position="53"/>
        <end position="73"/>
    </location>
</feature>
<accession>A0ABW8TL62</accession>
<feature type="transmembrane region" description="Helical" evidence="6">
    <location>
        <begin position="149"/>
        <end position="167"/>
    </location>
</feature>
<evidence type="ECO:0000256" key="2">
    <source>
        <dbReference type="ARBA" id="ARBA00012438"/>
    </source>
</evidence>